<dbReference type="InterPro" id="IPR002508">
    <property type="entry name" value="MurNAc-LAA_cat"/>
</dbReference>
<dbReference type="SUPFAM" id="SSF53187">
    <property type="entry name" value="Zn-dependent exopeptidases"/>
    <property type="match status" value="1"/>
</dbReference>
<evidence type="ECO:0000259" key="3">
    <source>
        <dbReference type="SMART" id="SM00646"/>
    </source>
</evidence>
<dbReference type="GO" id="GO:0009253">
    <property type="term" value="P:peptidoglycan catabolic process"/>
    <property type="evidence" value="ECO:0007669"/>
    <property type="project" value="InterPro"/>
</dbReference>
<organism evidence="4 5">
    <name type="scientific">Candidatus Anoxymicrobium japonicum</name>
    <dbReference type="NCBI Taxonomy" id="2013648"/>
    <lineage>
        <taxon>Bacteria</taxon>
        <taxon>Bacillati</taxon>
        <taxon>Actinomycetota</taxon>
        <taxon>Candidatus Geothermincolia</taxon>
        <taxon>Candidatus Geothermincolales</taxon>
        <taxon>Candidatus Anoxymicrobiaceae</taxon>
        <taxon>Candidatus Anoxymicrobium</taxon>
    </lineage>
</organism>
<evidence type="ECO:0000313" key="5">
    <source>
        <dbReference type="Proteomes" id="UP000233654"/>
    </source>
</evidence>
<evidence type="ECO:0000313" key="4">
    <source>
        <dbReference type="EMBL" id="PKQ28640.1"/>
    </source>
</evidence>
<dbReference type="Gene3D" id="3.40.630.40">
    <property type="entry name" value="Zn-dependent exopeptidases"/>
    <property type="match status" value="1"/>
</dbReference>
<evidence type="ECO:0000256" key="1">
    <source>
        <dbReference type="ARBA" id="ARBA00022801"/>
    </source>
</evidence>
<dbReference type="Gene3D" id="2.60.290.11">
    <property type="entry name" value="TM1070-like"/>
    <property type="match status" value="3"/>
</dbReference>
<protein>
    <recommendedName>
        <fullName evidence="3">MurNAc-LAA domain-containing protein</fullName>
    </recommendedName>
</protein>
<comment type="caution">
    <text evidence="4">The sequence shown here is derived from an EMBL/GenBank/DDBJ whole genome shotgun (WGS) entry which is preliminary data.</text>
</comment>
<dbReference type="InterPro" id="IPR050695">
    <property type="entry name" value="N-acetylmuramoyl_amidase_3"/>
</dbReference>
<dbReference type="Proteomes" id="UP000233654">
    <property type="component" value="Unassembled WGS sequence"/>
</dbReference>
<accession>A0A2N3G7E9</accession>
<feature type="domain" description="MurNAc-LAA" evidence="3">
    <location>
        <begin position="109"/>
        <end position="218"/>
    </location>
</feature>
<keyword evidence="2" id="KW-0732">Signal</keyword>
<gene>
    <name evidence="4" type="ORF">CVT63_01630</name>
</gene>
<dbReference type="Pfam" id="PF01520">
    <property type="entry name" value="Amidase_3"/>
    <property type="match status" value="1"/>
</dbReference>
<dbReference type="Pfam" id="PF18986">
    <property type="entry name" value="DUF5719"/>
    <property type="match status" value="1"/>
</dbReference>
<evidence type="ECO:0000256" key="2">
    <source>
        <dbReference type="SAM" id="SignalP"/>
    </source>
</evidence>
<dbReference type="CDD" id="cd02696">
    <property type="entry name" value="MurNAc-LAA"/>
    <property type="match status" value="1"/>
</dbReference>
<dbReference type="InterPro" id="IPR036698">
    <property type="entry name" value="TM1070-like_sf"/>
</dbReference>
<dbReference type="SMART" id="SM00646">
    <property type="entry name" value="Ami_3"/>
    <property type="match status" value="1"/>
</dbReference>
<dbReference type="AlphaFoldDB" id="A0A2N3G7E9"/>
<dbReference type="GO" id="GO:0030288">
    <property type="term" value="C:outer membrane-bounded periplasmic space"/>
    <property type="evidence" value="ECO:0007669"/>
    <property type="project" value="TreeGrafter"/>
</dbReference>
<name>A0A2N3G7E9_9ACTN</name>
<dbReference type="PANTHER" id="PTHR30404">
    <property type="entry name" value="N-ACETYLMURAMOYL-L-ALANINE AMIDASE"/>
    <property type="match status" value="1"/>
</dbReference>
<feature type="signal peptide" evidence="2">
    <location>
        <begin position="1"/>
        <end position="38"/>
    </location>
</feature>
<reference evidence="4 5" key="1">
    <citation type="journal article" date="2017" name="ISME J.">
        <title>Potential for microbial H2 and metal transformations associated with novel bacteria and archaea in deep terrestrial subsurface sediments.</title>
        <authorList>
            <person name="Hernsdorf A.W."/>
            <person name="Amano Y."/>
            <person name="Miyakawa K."/>
            <person name="Ise K."/>
            <person name="Suzuki Y."/>
            <person name="Anantharaman K."/>
            <person name="Probst A."/>
            <person name="Burstein D."/>
            <person name="Thomas B.C."/>
            <person name="Banfield J.F."/>
        </authorList>
    </citation>
    <scope>NUCLEOTIDE SEQUENCE [LARGE SCALE GENOMIC DNA]</scope>
    <source>
        <strain evidence="4">HGW-Actinobacteria-3</strain>
    </source>
</reference>
<dbReference type="GO" id="GO:0008745">
    <property type="term" value="F:N-acetylmuramoyl-L-alanine amidase activity"/>
    <property type="evidence" value="ECO:0007669"/>
    <property type="project" value="InterPro"/>
</dbReference>
<keyword evidence="1" id="KW-0378">Hydrolase</keyword>
<sequence length="646" mass="70030">MPGFFVWRMMRARIDGKMIKAVAAAAIVLAMACPVSRAGQQAPTGRGLALMCIDPGHGGDDSGAAYNDVKEKDVNLNIALRAKPLIEAMGYQVLMTRSTDKTVSLQERCDIANNAGALIFVSIHNNAYLTTSEGTETYCYYDSEEGRRLATFVHQEVVKRIKLEDRGVKEAGFYVLKNTDMTSALVEGAFLTNPAEAKLLKDPKFRQKIAEGIAAGINDYLLDPGRFDEYILMMNPDSEKTAEIKIDYMNTGGHKNTRAITVPPLSRYTVHVDESEPNMDLSAFISSANGVPIIAERAMYFNFAGCRGGHDSPGVTAPSSEWHLAEGSTAWGFDTYVLIQNPGGAQNSVTVRFMRSDGKNVDYKCNLKPYSRFTLNCSDVPGVENADFSVKVMAASPVVAERSMYFNNHDGKSGGHNSPGVISPARNWYLAEGYTGKGFDTFVLIENPNAVDASVRVDYLLPGGKATSAIEEVAPNSRKTIHVDELEGLGATDVSVAVESSVPVVVERSMYFDYSGIKEGTCSIAATAPSTLWYLAEGYTRAGCDTYILLENPGQESAGATVEFLLPDGAVKKIGVSVPARSRQTIKVNEVEGMGAAEFSTRVTCRVPLVVERSMYFDYGSKHGGHNAMGVSAPALEWYFAEGCTR</sequence>
<dbReference type="EMBL" id="PHEX01000009">
    <property type="protein sequence ID" value="PKQ28640.1"/>
    <property type="molecule type" value="Genomic_DNA"/>
</dbReference>
<proteinExistence type="predicted"/>
<dbReference type="PANTHER" id="PTHR30404:SF0">
    <property type="entry name" value="N-ACETYLMURAMOYL-L-ALANINE AMIDASE AMIC"/>
    <property type="match status" value="1"/>
</dbReference>
<dbReference type="InterPro" id="IPR043777">
    <property type="entry name" value="DUF5719"/>
</dbReference>
<feature type="chain" id="PRO_5039322761" description="MurNAc-LAA domain-containing protein" evidence="2">
    <location>
        <begin position="39"/>
        <end position="646"/>
    </location>
</feature>